<accession>A0A2I7SKI0</accession>
<gene>
    <name evidence="1" type="ORF">C1A40_13445</name>
</gene>
<dbReference type="RefSeq" id="WP_102996340.1">
    <property type="nucleotide sequence ID" value="NZ_CP025938.1"/>
</dbReference>
<evidence type="ECO:0000313" key="1">
    <source>
        <dbReference type="EMBL" id="AUS06387.1"/>
    </source>
</evidence>
<dbReference type="KEGG" id="taj:C1A40_13445"/>
<evidence type="ECO:0000313" key="2">
    <source>
        <dbReference type="Proteomes" id="UP000236592"/>
    </source>
</evidence>
<protein>
    <submittedName>
        <fullName evidence="1">Uncharacterized protein</fullName>
    </submittedName>
</protein>
<dbReference type="OrthoDB" id="1489647at2"/>
<reference evidence="2" key="1">
    <citation type="submission" date="2018-01" db="EMBL/GenBank/DDBJ databases">
        <title>Complete genome of Tamlana sp. UJ94.</title>
        <authorList>
            <person name="Jung J."/>
            <person name="Chung D."/>
            <person name="Bae S.S."/>
            <person name="Baek K."/>
        </authorList>
    </citation>
    <scope>NUCLEOTIDE SEQUENCE [LARGE SCALE GENOMIC DNA]</scope>
    <source>
        <strain evidence="2">UJ94</strain>
    </source>
</reference>
<proteinExistence type="predicted"/>
<sequence>MTNDWYNRKLGLSKFEHNFKNRQDYPIAWQPFYTSLGYDLIDDINQNTDIFHTYADYGAYPQDRVSGYTIKQIENSMKNTIIWDIWKENLKKQNPNNPTNKYLDELFNNW</sequence>
<dbReference type="EMBL" id="CP025938">
    <property type="protein sequence ID" value="AUS06387.1"/>
    <property type="molecule type" value="Genomic_DNA"/>
</dbReference>
<dbReference type="Proteomes" id="UP000236592">
    <property type="component" value="Chromosome"/>
</dbReference>
<keyword evidence="2" id="KW-1185">Reference proteome</keyword>
<organism evidence="1 2">
    <name type="scientific">Pseudotamlana carrageenivorans</name>
    <dbReference type="NCBI Taxonomy" id="2069432"/>
    <lineage>
        <taxon>Bacteria</taxon>
        <taxon>Pseudomonadati</taxon>
        <taxon>Bacteroidota</taxon>
        <taxon>Flavobacteriia</taxon>
        <taxon>Flavobacteriales</taxon>
        <taxon>Flavobacteriaceae</taxon>
        <taxon>Pseudotamlana</taxon>
    </lineage>
</organism>
<dbReference type="AlphaFoldDB" id="A0A2I7SKI0"/>
<name>A0A2I7SKI0_9FLAO</name>